<dbReference type="EMBL" id="LT605205">
    <property type="protein sequence ID" value="SCD20709.1"/>
    <property type="molecule type" value="Genomic_DNA"/>
</dbReference>
<name>A0A1R3T3T3_9BACT</name>
<dbReference type="PROSITE" id="PS50293">
    <property type="entry name" value="TPR_REGION"/>
    <property type="match status" value="1"/>
</dbReference>
<dbReference type="GO" id="GO:0060090">
    <property type="term" value="F:molecular adaptor activity"/>
    <property type="evidence" value="ECO:0007669"/>
    <property type="project" value="TreeGrafter"/>
</dbReference>
<dbReference type="Proteomes" id="UP000187464">
    <property type="component" value="Chromosome I"/>
</dbReference>
<dbReference type="GO" id="GO:0072380">
    <property type="term" value="C:TRC complex"/>
    <property type="evidence" value="ECO:0007669"/>
    <property type="project" value="TreeGrafter"/>
</dbReference>
<evidence type="ECO:0000256" key="2">
    <source>
        <dbReference type="ARBA" id="ARBA00022803"/>
    </source>
</evidence>
<accession>A0A1R3T3T3</accession>
<organism evidence="4 5">
    <name type="scientific">Proteiniphilum saccharofermentans</name>
    <dbReference type="NCBI Taxonomy" id="1642647"/>
    <lineage>
        <taxon>Bacteria</taxon>
        <taxon>Pseudomonadati</taxon>
        <taxon>Bacteroidota</taxon>
        <taxon>Bacteroidia</taxon>
        <taxon>Bacteroidales</taxon>
        <taxon>Dysgonomonadaceae</taxon>
        <taxon>Proteiniphilum</taxon>
    </lineage>
</organism>
<dbReference type="InterPro" id="IPR047150">
    <property type="entry name" value="SGT"/>
</dbReference>
<protein>
    <submittedName>
        <fullName evidence="4">Uncharacterized protein</fullName>
    </submittedName>
</protein>
<dbReference type="PROSITE" id="PS50005">
    <property type="entry name" value="TPR"/>
    <property type="match status" value="2"/>
</dbReference>
<dbReference type="Pfam" id="PF13181">
    <property type="entry name" value="TPR_8"/>
    <property type="match status" value="1"/>
</dbReference>
<dbReference type="Pfam" id="PF13414">
    <property type="entry name" value="TPR_11"/>
    <property type="match status" value="1"/>
</dbReference>
<proteinExistence type="predicted"/>
<evidence type="ECO:0000256" key="1">
    <source>
        <dbReference type="ARBA" id="ARBA00022737"/>
    </source>
</evidence>
<dbReference type="PANTHER" id="PTHR45831:SF2">
    <property type="entry name" value="LD24721P"/>
    <property type="match status" value="1"/>
</dbReference>
<dbReference type="Gene3D" id="1.25.40.10">
    <property type="entry name" value="Tetratricopeptide repeat domain"/>
    <property type="match status" value="2"/>
</dbReference>
<dbReference type="STRING" id="1642647.PSM36_1893"/>
<keyword evidence="1" id="KW-0677">Repeat</keyword>
<dbReference type="GO" id="GO:0016020">
    <property type="term" value="C:membrane"/>
    <property type="evidence" value="ECO:0007669"/>
    <property type="project" value="TreeGrafter"/>
</dbReference>
<feature type="repeat" description="TPR" evidence="3">
    <location>
        <begin position="21"/>
        <end position="54"/>
    </location>
</feature>
<dbReference type="SUPFAM" id="SSF48452">
    <property type="entry name" value="TPR-like"/>
    <property type="match status" value="1"/>
</dbReference>
<dbReference type="GO" id="GO:0006620">
    <property type="term" value="P:post-translational protein targeting to endoplasmic reticulum membrane"/>
    <property type="evidence" value="ECO:0007669"/>
    <property type="project" value="TreeGrafter"/>
</dbReference>
<dbReference type="AlphaFoldDB" id="A0A1R3T3T3"/>
<keyword evidence="5" id="KW-1185">Reference proteome</keyword>
<evidence type="ECO:0000313" key="5">
    <source>
        <dbReference type="Proteomes" id="UP000187464"/>
    </source>
</evidence>
<gene>
    <name evidence="4" type="ORF">PSM36_1893</name>
</gene>
<evidence type="ECO:0000313" key="4">
    <source>
        <dbReference type="EMBL" id="SCD20709.1"/>
    </source>
</evidence>
<sequence length="355" mass="40338">MITILIAAAPLFLSYGQNAKAEELIQEGVELHDEGKFKEAIDKYNEALTLDPKSVQAIYELSLSYLALQDYQNASKYSTQVVNSGNKQLSPGAYAVKSEALAGMNKVDEAIALLQEGLIKNGDGFVLHYNLALNYYKKGDNDKTLEHVKRAIDLDKSHSGAFLLNAYALNDSGLWVQSILSFQMFLLLEPDSKRSKGAFEEMLAIMRIKTNEAPVQRSFIQQQMMRNKPDTIPQADKIPPLSIEEGLNRNFVYHAITSTLDSLKNSSEEKDDFILFKTVNKEIMNVLTRESKGAKEGVFWTFYTPFFSHIADSEYYDTFCRYISVSYFPESLEWWQQNPGEAIDFVIWFEKGDEE</sequence>
<reference evidence="4 5" key="1">
    <citation type="submission" date="2016-08" db="EMBL/GenBank/DDBJ databases">
        <authorList>
            <person name="Seilhamer J.J."/>
        </authorList>
    </citation>
    <scope>NUCLEOTIDE SEQUENCE [LARGE SCALE GENOMIC DNA]</scope>
    <source>
        <strain evidence="4">M3/6</strain>
    </source>
</reference>
<dbReference type="KEGG" id="psac:PSM36_1893"/>
<evidence type="ECO:0000256" key="3">
    <source>
        <dbReference type="PROSITE-ProRule" id="PRU00339"/>
    </source>
</evidence>
<feature type="repeat" description="TPR" evidence="3">
    <location>
        <begin position="125"/>
        <end position="158"/>
    </location>
</feature>
<dbReference type="InterPro" id="IPR019734">
    <property type="entry name" value="TPR_rpt"/>
</dbReference>
<dbReference type="SMART" id="SM00028">
    <property type="entry name" value="TPR"/>
    <property type="match status" value="4"/>
</dbReference>
<keyword evidence="2 3" id="KW-0802">TPR repeat</keyword>
<dbReference type="PANTHER" id="PTHR45831">
    <property type="entry name" value="LD24721P"/>
    <property type="match status" value="1"/>
</dbReference>
<dbReference type="InterPro" id="IPR011990">
    <property type="entry name" value="TPR-like_helical_dom_sf"/>
</dbReference>